<dbReference type="KEGG" id="tbr:Tb09.160.1540"/>
<dbReference type="Proteomes" id="UP000008524">
    <property type="component" value="Chromosome 9"/>
</dbReference>
<sequence>MTMTERKERNGYRCLCGIERRSKRCTESTSEPYHEGTKNGYYSCIKEGLLTNTPGPDGLFFNLELKRLTRTLKLKNLKTVEKNKEGIPRPKPLSLTHASLPQVNNAKFEQASL</sequence>
<proteinExistence type="predicted"/>
<reference evidence="1 2" key="2">
    <citation type="journal article" date="2005" name="Science">
        <title>The genome of the African trypanosome Trypanosoma brucei.</title>
        <authorList>
            <person name="Berriman M."/>
            <person name="Ghedin E."/>
            <person name="Hertz-Fowler C."/>
            <person name="Blandin G."/>
            <person name="Renauld H."/>
            <person name="Bartholomeu D.C."/>
            <person name="Lennard N.J."/>
            <person name="Caler E."/>
            <person name="Hamlin N.E."/>
            <person name="Haas B."/>
            <person name="Bohme U."/>
            <person name="Hannick L."/>
            <person name="Aslett M.A."/>
            <person name="Shallom J."/>
            <person name="Marcello L."/>
            <person name="Hou L."/>
            <person name="Wickstead B."/>
            <person name="Alsmark U.C."/>
            <person name="Arrowsmith C."/>
            <person name="Atkin R.J."/>
            <person name="Barron A.J."/>
            <person name="Bringaud F."/>
            <person name="Brooks K."/>
            <person name="Carrington M."/>
            <person name="Cherevach I."/>
            <person name="Chillingworth T.J."/>
            <person name="Churcher C."/>
            <person name="Clark L.N."/>
            <person name="Corton C.H."/>
            <person name="Cronin A."/>
            <person name="Davies R.M."/>
            <person name="Doggett J."/>
            <person name="Djikeng A."/>
            <person name="Feldblyum T."/>
            <person name="Field M.C."/>
            <person name="Fraser A."/>
            <person name="Goodhead I."/>
            <person name="Hance Z."/>
            <person name="Harper D."/>
            <person name="Harris B.R."/>
            <person name="Hauser H."/>
            <person name="Hostetler J."/>
            <person name="Ivens A."/>
            <person name="Jagels K."/>
            <person name="Johnson D."/>
            <person name="Johnson J."/>
            <person name="Jones K."/>
            <person name="Kerhornou A.X."/>
            <person name="Koo H."/>
            <person name="Larke N."/>
            <person name="Landfear S."/>
            <person name="Larkin C."/>
            <person name="Leech V."/>
            <person name="Line A."/>
            <person name="Lord A."/>
            <person name="Macleod A."/>
            <person name="Mooney P.J."/>
            <person name="Moule S."/>
            <person name="Martin D.M."/>
            <person name="Morgan G.W."/>
            <person name="Mungall K."/>
            <person name="Norbertczak H."/>
            <person name="Ormond D."/>
            <person name="Pai G."/>
            <person name="Peacock C.S."/>
            <person name="Peterson J."/>
            <person name="Quail M.A."/>
            <person name="Rabbinowitsch E."/>
            <person name="Rajandream M.A."/>
            <person name="Reitter C."/>
            <person name="Salzberg S.L."/>
            <person name="Sanders M."/>
            <person name="Schobel S."/>
            <person name="Sharp S."/>
            <person name="Simmonds M."/>
            <person name="Simpson A.J."/>
            <person name="Tallon L."/>
            <person name="Turner C.M."/>
            <person name="Tait A."/>
            <person name="Tivey A.R."/>
            <person name="Van Aken S."/>
            <person name="Walker D."/>
            <person name="Wanless D."/>
            <person name="Wang S."/>
            <person name="White B."/>
            <person name="White O."/>
            <person name="Whitehead S."/>
            <person name="Woodward J."/>
            <person name="Wortman J."/>
            <person name="Adams M.D."/>
            <person name="Embley T.M."/>
            <person name="Gull K."/>
            <person name="Ullu E."/>
            <person name="Barry J.D."/>
            <person name="Fairlamb A.H."/>
            <person name="Opperdoes F."/>
            <person name="Barrell B.G."/>
            <person name="Donelson J.E."/>
            <person name="Hall N."/>
            <person name="Fraser C.M."/>
            <person name="Melville S.E."/>
            <person name="El-Sayed N.M."/>
        </authorList>
    </citation>
    <scope>NUCLEOTIDE SEQUENCE [LARGE SCALE GENOMIC DNA]</scope>
    <source>
        <strain evidence="1 2">927/4 GUTat10.1</strain>
    </source>
</reference>
<protein>
    <submittedName>
        <fullName evidence="1">Uncharacterized protein</fullName>
    </submittedName>
</protein>
<keyword evidence="2" id="KW-1185">Reference proteome</keyword>
<evidence type="ECO:0000313" key="2">
    <source>
        <dbReference type="Proteomes" id="UP000008524"/>
    </source>
</evidence>
<dbReference type="EMBL" id="CM000207">
    <property type="protein sequence ID" value="EAN76385.1"/>
    <property type="molecule type" value="Genomic_DNA"/>
</dbReference>
<evidence type="ECO:0000313" key="1">
    <source>
        <dbReference type="EMBL" id="EAN76385.1"/>
    </source>
</evidence>
<dbReference type="AlphaFoldDB" id="Q38FN5"/>
<dbReference type="RefSeq" id="XP_803595.1">
    <property type="nucleotide sequence ID" value="XM_798502.1"/>
</dbReference>
<name>Q38FN5_TRYB2</name>
<organism evidence="1 2">
    <name type="scientific">Trypanosoma brucei brucei (strain 927/4 GUTat10.1)</name>
    <dbReference type="NCBI Taxonomy" id="185431"/>
    <lineage>
        <taxon>Eukaryota</taxon>
        <taxon>Discoba</taxon>
        <taxon>Euglenozoa</taxon>
        <taxon>Kinetoplastea</taxon>
        <taxon>Metakinetoplastina</taxon>
        <taxon>Trypanosomatida</taxon>
        <taxon>Trypanosomatidae</taxon>
        <taxon>Trypanosoma</taxon>
    </lineage>
</organism>
<dbReference type="GeneID" id="3660567"/>
<gene>
    <name evidence="1" type="ORF">Tb09.160.1540</name>
</gene>
<dbReference type="PaxDb" id="5691-EAN76385"/>
<dbReference type="InParanoid" id="Q38FN5"/>
<reference evidence="1 2" key="1">
    <citation type="journal article" date="2005" name="Science">
        <title>Comparative genomics of trypanosomatid parasitic protozoa.</title>
        <authorList>
            <person name="El-Sayed N.M."/>
            <person name="Myler P.J."/>
            <person name="Blandin G."/>
            <person name="Berriman M."/>
            <person name="Crabtree J."/>
            <person name="Aggarwal G."/>
            <person name="Caler E."/>
            <person name="Renauld H."/>
            <person name="Worthey E.A."/>
            <person name="Hertz-Fowler C."/>
            <person name="Ghedin E."/>
            <person name="Peacock C."/>
            <person name="Bartholomeu D.C."/>
            <person name="Haas B.J."/>
            <person name="Tran A.N."/>
            <person name="Wortman J.R."/>
            <person name="Alsmark U.C."/>
            <person name="Angiuoli S."/>
            <person name="Anupama A."/>
            <person name="Badger J."/>
            <person name="Bringaud F."/>
            <person name="Cadag E."/>
            <person name="Carlton J.M."/>
            <person name="Cerqueira G.C."/>
            <person name="Creasy T."/>
            <person name="Delcher A.L."/>
            <person name="Djikeng A."/>
            <person name="Embley T.M."/>
            <person name="Hauser C."/>
            <person name="Ivens A.C."/>
            <person name="Kummerfeld S.K."/>
            <person name="Pereira-Leal J.B."/>
            <person name="Nilsson D."/>
            <person name="Peterson J."/>
            <person name="Salzberg S.L."/>
            <person name="Shallom J."/>
            <person name="Silva J.C."/>
            <person name="Sundaram J."/>
            <person name="Westenberger S."/>
            <person name="White O."/>
            <person name="Melville S.E."/>
            <person name="Donelson J.E."/>
            <person name="Andersson B."/>
            <person name="Stuart K.D."/>
            <person name="Hall N."/>
        </authorList>
    </citation>
    <scope>NUCLEOTIDE SEQUENCE [LARGE SCALE GENOMIC DNA]</scope>
    <source>
        <strain evidence="1 2">927/4 GUTat10.1</strain>
    </source>
</reference>
<accession>Q38FN5</accession>